<dbReference type="EMBL" id="KV427638">
    <property type="protein sequence ID" value="KZT04203.1"/>
    <property type="molecule type" value="Genomic_DNA"/>
</dbReference>
<accession>A0A165D5T5</accession>
<sequence length="111" mass="12420">MCQRGTQKWGLASDSGGKQHDDGELRGRTNFRQGYLGETVFNYVVSCKNACTHGVHSVRLLSFNPEFASGRVERMWHDSHRRVSARQQRAGVAVAYPLAALFLATTMRHSP</sequence>
<reference evidence="3 4" key="1">
    <citation type="journal article" date="2016" name="Mol. Biol. Evol.">
        <title>Comparative Genomics of Early-Diverging Mushroom-Forming Fungi Provides Insights into the Origins of Lignocellulose Decay Capabilities.</title>
        <authorList>
            <person name="Nagy L.G."/>
            <person name="Riley R."/>
            <person name="Tritt A."/>
            <person name="Adam C."/>
            <person name="Daum C."/>
            <person name="Floudas D."/>
            <person name="Sun H."/>
            <person name="Yadav J.S."/>
            <person name="Pangilinan J."/>
            <person name="Larsson K.H."/>
            <person name="Matsuura K."/>
            <person name="Barry K."/>
            <person name="Labutti K."/>
            <person name="Kuo R."/>
            <person name="Ohm R.A."/>
            <person name="Bhattacharya S.S."/>
            <person name="Shirouzu T."/>
            <person name="Yoshinaga Y."/>
            <person name="Martin F.M."/>
            <person name="Grigoriev I.V."/>
            <person name="Hibbett D.S."/>
        </authorList>
    </citation>
    <scope>NUCLEOTIDE SEQUENCE [LARGE SCALE GENOMIC DNA]</scope>
    <source>
        <strain evidence="3 4">93-53</strain>
    </source>
</reference>
<evidence type="ECO:0000256" key="2">
    <source>
        <dbReference type="SAM" id="Phobius"/>
    </source>
</evidence>
<keyword evidence="2" id="KW-1133">Transmembrane helix</keyword>
<feature type="region of interest" description="Disordered" evidence="1">
    <location>
        <begin position="1"/>
        <end position="27"/>
    </location>
</feature>
<feature type="transmembrane region" description="Helical" evidence="2">
    <location>
        <begin position="90"/>
        <end position="107"/>
    </location>
</feature>
<gene>
    <name evidence="3" type="ORF">LAESUDRAFT_313535</name>
</gene>
<feature type="compositionally biased region" description="Basic and acidic residues" evidence="1">
    <location>
        <begin position="17"/>
        <end position="27"/>
    </location>
</feature>
<keyword evidence="4" id="KW-1185">Reference proteome</keyword>
<evidence type="ECO:0000313" key="3">
    <source>
        <dbReference type="EMBL" id="KZT04203.1"/>
    </source>
</evidence>
<dbReference type="AlphaFoldDB" id="A0A165D5T5"/>
<name>A0A165D5T5_9APHY</name>
<evidence type="ECO:0000313" key="4">
    <source>
        <dbReference type="Proteomes" id="UP000076871"/>
    </source>
</evidence>
<dbReference type="RefSeq" id="XP_040761943.1">
    <property type="nucleotide sequence ID" value="XM_040901969.1"/>
</dbReference>
<keyword evidence="2" id="KW-0812">Transmembrane</keyword>
<protein>
    <submittedName>
        <fullName evidence="3">Uncharacterized protein</fullName>
    </submittedName>
</protein>
<proteinExistence type="predicted"/>
<dbReference type="GeneID" id="63819000"/>
<organism evidence="3 4">
    <name type="scientific">Laetiporus sulphureus 93-53</name>
    <dbReference type="NCBI Taxonomy" id="1314785"/>
    <lineage>
        <taxon>Eukaryota</taxon>
        <taxon>Fungi</taxon>
        <taxon>Dikarya</taxon>
        <taxon>Basidiomycota</taxon>
        <taxon>Agaricomycotina</taxon>
        <taxon>Agaricomycetes</taxon>
        <taxon>Polyporales</taxon>
        <taxon>Laetiporus</taxon>
    </lineage>
</organism>
<dbReference type="Proteomes" id="UP000076871">
    <property type="component" value="Unassembled WGS sequence"/>
</dbReference>
<dbReference type="InParanoid" id="A0A165D5T5"/>
<keyword evidence="2" id="KW-0472">Membrane</keyword>
<evidence type="ECO:0000256" key="1">
    <source>
        <dbReference type="SAM" id="MobiDB-lite"/>
    </source>
</evidence>